<keyword evidence="4" id="KW-0521">NADP</keyword>
<keyword evidence="2" id="KW-0285">Flavoprotein</keyword>
<dbReference type="EMBL" id="KN847478">
    <property type="protein sequence ID" value="KIX04612.1"/>
    <property type="molecule type" value="Genomic_DNA"/>
</dbReference>
<dbReference type="GeneID" id="25293553"/>
<dbReference type="VEuPathDB" id="FungiDB:Z518_05482"/>
<dbReference type="PANTHER" id="PTHR43872">
    <property type="entry name" value="MONOOXYGENASE, PUTATIVE (AFU_ORTHOLOGUE AFUA_8G02570)-RELATED"/>
    <property type="match status" value="1"/>
</dbReference>
<dbReference type="InterPro" id="IPR020946">
    <property type="entry name" value="Flavin_mOase-like"/>
</dbReference>
<dbReference type="InterPro" id="IPR051820">
    <property type="entry name" value="FAD-binding_MO"/>
</dbReference>
<keyword evidence="3" id="KW-0274">FAD</keyword>
<evidence type="ECO:0000256" key="2">
    <source>
        <dbReference type="ARBA" id="ARBA00022630"/>
    </source>
</evidence>
<keyword evidence="6" id="KW-0503">Monooxygenase</keyword>
<evidence type="ECO:0000313" key="7">
    <source>
        <dbReference type="EMBL" id="KIX04612.1"/>
    </source>
</evidence>
<comment type="cofactor">
    <cofactor evidence="1">
        <name>FAD</name>
        <dbReference type="ChEBI" id="CHEBI:57692"/>
    </cofactor>
</comment>
<keyword evidence="8" id="KW-1185">Reference proteome</keyword>
<proteinExistence type="predicted"/>
<evidence type="ECO:0000256" key="3">
    <source>
        <dbReference type="ARBA" id="ARBA00022827"/>
    </source>
</evidence>
<gene>
    <name evidence="7" type="ORF">Z518_05482</name>
</gene>
<evidence type="ECO:0008006" key="9">
    <source>
        <dbReference type="Google" id="ProtNLM"/>
    </source>
</evidence>
<dbReference type="InterPro" id="IPR036188">
    <property type="entry name" value="FAD/NAD-bd_sf"/>
</dbReference>
<dbReference type="GO" id="GO:0050661">
    <property type="term" value="F:NADP binding"/>
    <property type="evidence" value="ECO:0007669"/>
    <property type="project" value="InterPro"/>
</dbReference>
<dbReference type="HOGENOM" id="CLU_032067_2_0_1"/>
<dbReference type="AlphaFoldDB" id="A0A0D2FQZ4"/>
<dbReference type="OrthoDB" id="66881at2759"/>
<evidence type="ECO:0000256" key="6">
    <source>
        <dbReference type="ARBA" id="ARBA00023033"/>
    </source>
</evidence>
<dbReference type="GO" id="GO:0050660">
    <property type="term" value="F:flavin adenine dinucleotide binding"/>
    <property type="evidence" value="ECO:0007669"/>
    <property type="project" value="InterPro"/>
</dbReference>
<dbReference type="Gene3D" id="3.50.50.60">
    <property type="entry name" value="FAD/NAD(P)-binding domain"/>
    <property type="match status" value="2"/>
</dbReference>
<evidence type="ECO:0000256" key="1">
    <source>
        <dbReference type="ARBA" id="ARBA00001974"/>
    </source>
</evidence>
<reference evidence="7 8" key="1">
    <citation type="submission" date="2015-01" db="EMBL/GenBank/DDBJ databases">
        <title>The Genome Sequence of Rhinocladiella mackenzie CBS 650.93.</title>
        <authorList>
            <consortium name="The Broad Institute Genomics Platform"/>
            <person name="Cuomo C."/>
            <person name="de Hoog S."/>
            <person name="Gorbushina A."/>
            <person name="Stielow B."/>
            <person name="Teixiera M."/>
            <person name="Abouelleil A."/>
            <person name="Chapman S.B."/>
            <person name="Priest M."/>
            <person name="Young S.K."/>
            <person name="Wortman J."/>
            <person name="Nusbaum C."/>
            <person name="Birren B."/>
        </authorList>
    </citation>
    <scope>NUCLEOTIDE SEQUENCE [LARGE SCALE GENOMIC DNA]</scope>
    <source>
        <strain evidence="7 8">CBS 650.93</strain>
    </source>
</reference>
<name>A0A0D2FQZ4_9EURO</name>
<dbReference type="SUPFAM" id="SSF51905">
    <property type="entry name" value="FAD/NAD(P)-binding domain"/>
    <property type="match status" value="1"/>
</dbReference>
<dbReference type="Pfam" id="PF00743">
    <property type="entry name" value="FMO-like"/>
    <property type="match status" value="1"/>
</dbReference>
<dbReference type="FunFam" id="3.50.50.60:FF:000228">
    <property type="entry name" value="FAD-containing monooxygenase EthA"/>
    <property type="match status" value="1"/>
</dbReference>
<organism evidence="7 8">
    <name type="scientific">Rhinocladiella mackenziei CBS 650.93</name>
    <dbReference type="NCBI Taxonomy" id="1442369"/>
    <lineage>
        <taxon>Eukaryota</taxon>
        <taxon>Fungi</taxon>
        <taxon>Dikarya</taxon>
        <taxon>Ascomycota</taxon>
        <taxon>Pezizomycotina</taxon>
        <taxon>Eurotiomycetes</taxon>
        <taxon>Chaetothyriomycetidae</taxon>
        <taxon>Chaetothyriales</taxon>
        <taxon>Herpotrichiellaceae</taxon>
        <taxon>Rhinocladiella</taxon>
    </lineage>
</organism>
<accession>A0A0D2FQZ4</accession>
<dbReference type="Proteomes" id="UP000053617">
    <property type="component" value="Unassembled WGS sequence"/>
</dbReference>
<dbReference type="PANTHER" id="PTHR43872:SF1">
    <property type="entry name" value="MONOOXYGENASE, PUTATIVE (AFU_ORTHOLOGUE AFUA_8G02570)-RELATED"/>
    <property type="match status" value="1"/>
</dbReference>
<dbReference type="RefSeq" id="XP_013271748.1">
    <property type="nucleotide sequence ID" value="XM_013416294.1"/>
</dbReference>
<evidence type="ECO:0000313" key="8">
    <source>
        <dbReference type="Proteomes" id="UP000053617"/>
    </source>
</evidence>
<evidence type="ECO:0000256" key="4">
    <source>
        <dbReference type="ARBA" id="ARBA00022857"/>
    </source>
</evidence>
<evidence type="ECO:0000256" key="5">
    <source>
        <dbReference type="ARBA" id="ARBA00023002"/>
    </source>
</evidence>
<dbReference type="GO" id="GO:0004499">
    <property type="term" value="F:N,N-dimethylaniline monooxygenase activity"/>
    <property type="evidence" value="ECO:0007669"/>
    <property type="project" value="InterPro"/>
</dbReference>
<sequence>MADNSFDVIIIGAGISGIDAGYRLQEGLPDYSYAILEGRSEIGGTWSLFKYPGIRSDSDLHTFGFPWDPWKEDRAIADAPSILRYVKTAAAQQGIDQHVKFQHKVDTMNWSTEKQRWELDVTVNGSEKRMFYARFILLGTGYYDYTRGLNTPIPGIENFKGTVVHPQFWPEDLDYTDKKIVIIGSGATAVTLLPSMTEKAKSVTMLQRSPSYFLPIPLVEPIDQLIRKVLPEKWAFQLIRIRFLMMAYLFFQFCRLLPKQGIKTLRSATEKELPQNIPFDPHFVPRYLPWQQRMCITPGGDFFAALRTGKADVVTDAIDTVTSTGIQLKSGARLDADIIITATGLKIQFGGGAKVLVDGEPYPINQKYIWRGALLQDLPNFAFVFGYTNASWTLGADATAQLWVRLLKAARAKNMTSMVPRVDEKDGVLEVPLLNLNSSYIKAAEKENILPKGGDRGPWKPRSSYLKDIWHAKFGDIQTGLQFYRVSS</sequence>
<protein>
    <recommendedName>
        <fullName evidence="9">FAD-containing monooxygenase EthA</fullName>
    </recommendedName>
</protein>
<keyword evidence="5" id="KW-0560">Oxidoreductase</keyword>